<dbReference type="Pfam" id="PF02949">
    <property type="entry name" value="7tm_6"/>
    <property type="match status" value="1"/>
</dbReference>
<keyword evidence="3" id="KW-0716">Sensory transduction</keyword>
<proteinExistence type="evidence at transcript level"/>
<evidence type="ECO:0000256" key="7">
    <source>
        <dbReference type="ARBA" id="ARBA00023136"/>
    </source>
</evidence>
<accession>M3VHE2</accession>
<dbReference type="InterPro" id="IPR004117">
    <property type="entry name" value="7tm6_olfct_rcpt"/>
</dbReference>
<evidence type="ECO:0000256" key="1">
    <source>
        <dbReference type="ARBA" id="ARBA00004651"/>
    </source>
</evidence>
<keyword evidence="2" id="KW-1003">Cell membrane</keyword>
<dbReference type="PANTHER" id="PTHR21137:SF35">
    <property type="entry name" value="ODORANT RECEPTOR 19A-RELATED"/>
    <property type="match status" value="1"/>
</dbReference>
<dbReference type="PANTHER" id="PTHR21137">
    <property type="entry name" value="ODORANT RECEPTOR"/>
    <property type="match status" value="1"/>
</dbReference>
<feature type="transmembrane region" description="Helical" evidence="10">
    <location>
        <begin position="301"/>
        <end position="324"/>
    </location>
</feature>
<gene>
    <name evidence="11" type="primary">ItypOR27</name>
</gene>
<evidence type="ECO:0000313" key="11">
    <source>
        <dbReference type="EMBL" id="JAA74445.1"/>
    </source>
</evidence>
<evidence type="ECO:0000256" key="5">
    <source>
        <dbReference type="ARBA" id="ARBA00022725"/>
    </source>
</evidence>
<sequence>MLNGDVLKMDAICSNICLTLAFTCSALRATVMRVGPNLLKIIEQVMHAEKNPASIEDQTSFNLERKSIKTMRKLSHLYAVAITMIASSKCALAPFEKGEIVHIGNTTIIDRPLIMSAWVPFNKNTHYWAAYIIQIYFAALGAWHVAYVDMFMFNMLGYPIGQLKKLHYYIKNITTLTRNDDSLEEFKNVIRQHQQIISYVKFYNDSMGTFAIFEFLQSSVQIASIFIQTSPSDMNLGQFGFIGGFFIGMLFRLFLYYYTANEVMTESEKVGVSVWESDWYEQPTNLKMALLTVMMRGQRPLYYKIGGFGLMSVQSIVAILKATYTYLTVVVRNN</sequence>
<feature type="transmembrane region" description="Helical" evidence="10">
    <location>
        <begin position="239"/>
        <end position="259"/>
    </location>
</feature>
<name>M3VHE2_IPSTY</name>
<keyword evidence="9" id="KW-0807">Transducer</keyword>
<evidence type="ECO:0000256" key="10">
    <source>
        <dbReference type="SAM" id="Phobius"/>
    </source>
</evidence>
<protein>
    <submittedName>
        <fullName evidence="11">Odorant receptor 27</fullName>
    </submittedName>
</protein>
<keyword evidence="5" id="KW-0552">Olfaction</keyword>
<evidence type="ECO:0000256" key="4">
    <source>
        <dbReference type="ARBA" id="ARBA00022692"/>
    </source>
</evidence>
<evidence type="ECO:0000256" key="9">
    <source>
        <dbReference type="ARBA" id="ARBA00023224"/>
    </source>
</evidence>
<keyword evidence="4 10" id="KW-0812">Transmembrane</keyword>
<evidence type="ECO:0000256" key="8">
    <source>
        <dbReference type="ARBA" id="ARBA00023170"/>
    </source>
</evidence>
<comment type="subcellular location">
    <subcellularLocation>
        <location evidence="1">Cell membrane</location>
        <topology evidence="1">Multi-pass membrane protein</topology>
    </subcellularLocation>
</comment>
<keyword evidence="8 11" id="KW-0675">Receptor</keyword>
<organism evidence="11">
    <name type="scientific">Ips typographus</name>
    <name type="common">European spruce bark beetle</name>
    <dbReference type="NCBI Taxonomy" id="55986"/>
    <lineage>
        <taxon>Eukaryota</taxon>
        <taxon>Metazoa</taxon>
        <taxon>Ecdysozoa</taxon>
        <taxon>Arthropoda</taxon>
        <taxon>Hexapoda</taxon>
        <taxon>Insecta</taxon>
        <taxon>Pterygota</taxon>
        <taxon>Neoptera</taxon>
        <taxon>Endopterygota</taxon>
        <taxon>Coleoptera</taxon>
        <taxon>Polyphaga</taxon>
        <taxon>Cucujiformia</taxon>
        <taxon>Curculionidae</taxon>
        <taxon>Scolytinae</taxon>
        <taxon>Ips</taxon>
    </lineage>
</organism>
<keyword evidence="7 10" id="KW-0472">Membrane</keyword>
<dbReference type="EMBL" id="GACR01000015">
    <property type="protein sequence ID" value="JAA74445.1"/>
    <property type="molecule type" value="mRNA"/>
</dbReference>
<feature type="transmembrane region" description="Helical" evidence="10">
    <location>
        <begin position="128"/>
        <end position="148"/>
    </location>
</feature>
<reference evidence="11" key="1">
    <citation type="journal article" date="2013" name="BMC Genomics">
        <title>Antennal transcriptome analysis of the chemosensory gene families in the tree killing bark beetles, Ips typographus and Dendroctonus ponderosae (Coleoptera: Curculionidae: Scolytinae).</title>
        <authorList>
            <person name="Andersson M.N."/>
            <person name="Grosse-Wilde E."/>
            <person name="Keeling C.I."/>
            <person name="Bengtsson J.M."/>
            <person name="Yuen M.M."/>
            <person name="Li M."/>
            <person name="Hillbur Y."/>
            <person name="Bohlmann J."/>
            <person name="Hansson B.S."/>
            <person name="Schlyter F."/>
        </authorList>
    </citation>
    <scope>NUCLEOTIDE SEQUENCE</scope>
</reference>
<dbReference type="GO" id="GO:0005549">
    <property type="term" value="F:odorant binding"/>
    <property type="evidence" value="ECO:0007669"/>
    <property type="project" value="InterPro"/>
</dbReference>
<dbReference type="AlphaFoldDB" id="M3VHE2"/>
<evidence type="ECO:0000256" key="6">
    <source>
        <dbReference type="ARBA" id="ARBA00022989"/>
    </source>
</evidence>
<evidence type="ECO:0000256" key="3">
    <source>
        <dbReference type="ARBA" id="ARBA00022606"/>
    </source>
</evidence>
<dbReference type="GO" id="GO:0007165">
    <property type="term" value="P:signal transduction"/>
    <property type="evidence" value="ECO:0007669"/>
    <property type="project" value="UniProtKB-KW"/>
</dbReference>
<dbReference type="GO" id="GO:0004984">
    <property type="term" value="F:olfactory receptor activity"/>
    <property type="evidence" value="ECO:0007669"/>
    <property type="project" value="InterPro"/>
</dbReference>
<dbReference type="GO" id="GO:0005886">
    <property type="term" value="C:plasma membrane"/>
    <property type="evidence" value="ECO:0007669"/>
    <property type="project" value="UniProtKB-SubCell"/>
</dbReference>
<keyword evidence="6 10" id="KW-1133">Transmembrane helix</keyword>
<evidence type="ECO:0000256" key="2">
    <source>
        <dbReference type="ARBA" id="ARBA00022475"/>
    </source>
</evidence>